<comment type="caution">
    <text evidence="2">The sequence shown here is derived from an EMBL/GenBank/DDBJ whole genome shotgun (WGS) entry which is preliminary data.</text>
</comment>
<evidence type="ECO:0000256" key="1">
    <source>
        <dbReference type="SAM" id="SignalP"/>
    </source>
</evidence>
<protein>
    <recommendedName>
        <fullName evidence="4">Secreted protein</fullName>
    </recommendedName>
</protein>
<name>A0A9P7S2J9_9AGAR</name>
<organism evidence="2 3">
    <name type="scientific">Marasmius oreades</name>
    <name type="common">fairy-ring Marasmius</name>
    <dbReference type="NCBI Taxonomy" id="181124"/>
    <lineage>
        <taxon>Eukaryota</taxon>
        <taxon>Fungi</taxon>
        <taxon>Dikarya</taxon>
        <taxon>Basidiomycota</taxon>
        <taxon>Agaricomycotina</taxon>
        <taxon>Agaricomycetes</taxon>
        <taxon>Agaricomycetidae</taxon>
        <taxon>Agaricales</taxon>
        <taxon>Marasmiineae</taxon>
        <taxon>Marasmiaceae</taxon>
        <taxon>Marasmius</taxon>
    </lineage>
</organism>
<keyword evidence="3" id="KW-1185">Reference proteome</keyword>
<dbReference type="RefSeq" id="XP_043010362.1">
    <property type="nucleotide sequence ID" value="XM_043152276.1"/>
</dbReference>
<feature type="chain" id="PRO_5040310110" description="Secreted protein" evidence="1">
    <location>
        <begin position="33"/>
        <end position="115"/>
    </location>
</feature>
<reference evidence="2" key="1">
    <citation type="journal article" date="2021" name="Genome Biol. Evol.">
        <title>The assembled and annotated genome of the fairy-ring fungus Marasmius oreades.</title>
        <authorList>
            <person name="Hiltunen M."/>
            <person name="Ament-Velasquez S.L."/>
            <person name="Johannesson H."/>
        </authorList>
    </citation>
    <scope>NUCLEOTIDE SEQUENCE</scope>
    <source>
        <strain evidence="2">03SP1</strain>
    </source>
</reference>
<dbReference type="EMBL" id="CM032184">
    <property type="protein sequence ID" value="KAG7093892.1"/>
    <property type="molecule type" value="Genomic_DNA"/>
</dbReference>
<dbReference type="AlphaFoldDB" id="A0A9P7S2J9"/>
<evidence type="ECO:0000313" key="2">
    <source>
        <dbReference type="EMBL" id="KAG7093892.1"/>
    </source>
</evidence>
<keyword evidence="1" id="KW-0732">Signal</keyword>
<dbReference type="KEGG" id="more:E1B28_007531"/>
<gene>
    <name evidence="2" type="ORF">E1B28_007531</name>
</gene>
<evidence type="ECO:0008006" key="4">
    <source>
        <dbReference type="Google" id="ProtNLM"/>
    </source>
</evidence>
<dbReference type="GeneID" id="66076607"/>
<sequence>MISYSHPFVYISFRGFFLLLFSPQYLLSAVQGSPWHKARDLESTLTSSDHSAAPAPSPHLPTTHVCRTVYVFTSGFTVILTPSPQIMISFTRRFAFIHSNTNLRRFVGSWRLGLA</sequence>
<feature type="signal peptide" evidence="1">
    <location>
        <begin position="1"/>
        <end position="32"/>
    </location>
</feature>
<evidence type="ECO:0000313" key="3">
    <source>
        <dbReference type="Proteomes" id="UP001049176"/>
    </source>
</evidence>
<dbReference type="Proteomes" id="UP001049176">
    <property type="component" value="Chromosome 4"/>
</dbReference>
<proteinExistence type="predicted"/>
<accession>A0A9P7S2J9</accession>